<dbReference type="InterPro" id="IPR009057">
    <property type="entry name" value="Homeodomain-like_sf"/>
</dbReference>
<dbReference type="RefSeq" id="WP_114828062.1">
    <property type="nucleotide sequence ID" value="NZ_QQTO01000037.1"/>
</dbReference>
<dbReference type="PANTHER" id="PTHR43436:SF1">
    <property type="entry name" value="TRANSCRIPTIONAL REGULATORY PROTEIN"/>
    <property type="match status" value="1"/>
</dbReference>
<protein>
    <submittedName>
        <fullName evidence="4">AraC family transcriptional regulator</fullName>
    </submittedName>
</protein>
<evidence type="ECO:0000256" key="2">
    <source>
        <dbReference type="ARBA" id="ARBA00023163"/>
    </source>
</evidence>
<dbReference type="OrthoDB" id="9802263at2"/>
<gene>
    <name evidence="4" type="ORF">DWE98_04850</name>
</gene>
<dbReference type="AlphaFoldDB" id="A0A370L9F7"/>
<dbReference type="SUPFAM" id="SSF46689">
    <property type="entry name" value="Homeodomain-like"/>
    <property type="match status" value="2"/>
</dbReference>
<dbReference type="Pfam" id="PF12833">
    <property type="entry name" value="HTH_18"/>
    <property type="match status" value="1"/>
</dbReference>
<dbReference type="InterPro" id="IPR018060">
    <property type="entry name" value="HTH_AraC"/>
</dbReference>
<dbReference type="EMBL" id="QQTP01000002">
    <property type="protein sequence ID" value="RDJ27937.1"/>
    <property type="molecule type" value="Genomic_DNA"/>
</dbReference>
<evidence type="ECO:0000313" key="4">
    <source>
        <dbReference type="EMBL" id="RDJ27937.1"/>
    </source>
</evidence>
<reference evidence="5" key="1">
    <citation type="submission" date="2018-07" db="EMBL/GenBank/DDBJ databases">
        <authorList>
            <person name="Safronova V.I."/>
            <person name="Chirak E.R."/>
            <person name="Sazanova A.L."/>
        </authorList>
    </citation>
    <scope>NUCLEOTIDE SEQUENCE [LARGE SCALE GENOMIC DNA]</scope>
    <source>
        <strain evidence="5">RCAM04685</strain>
    </source>
</reference>
<dbReference type="Gene3D" id="1.10.10.60">
    <property type="entry name" value="Homeodomain-like"/>
    <property type="match status" value="1"/>
</dbReference>
<evidence type="ECO:0000256" key="1">
    <source>
        <dbReference type="ARBA" id="ARBA00023015"/>
    </source>
</evidence>
<comment type="caution">
    <text evidence="4">The sequence shown here is derived from an EMBL/GenBank/DDBJ whole genome shotgun (WGS) entry which is preliminary data.</text>
</comment>
<dbReference type="PROSITE" id="PS01124">
    <property type="entry name" value="HTH_ARAC_FAMILY_2"/>
    <property type="match status" value="1"/>
</dbReference>
<evidence type="ECO:0000259" key="3">
    <source>
        <dbReference type="PROSITE" id="PS01124"/>
    </source>
</evidence>
<sequence>MTTTLPCDDDEVAAGMRKLGAMIARHVGDSTGGATPVPGLAVARLASAGVATSYLYEPSLCMIAQGAKRVALGETTYRYDEKRFLLTAVGLPTVVQIERASEEAPYTSFQLYLDLDVARQLIADMDLVGHEPAPAEAGMITGPVTEDLLDPILRLIGLLSRPGEIPILAAGIHREILYRLLISPAGERLRQIVRLGTQSNRSARAIGWLRQNFARRLRIEDLAEETGMAVSTLHHHFKAVTNMSPLQFQKHLRLHEARRLMLTEELDAGVAALKVGYESVTQFNREYRRLFGAPPRRDIQALLAAGVAPARSVADGDRLRV</sequence>
<dbReference type="Pfam" id="PF06719">
    <property type="entry name" value="AraC_N"/>
    <property type="match status" value="1"/>
</dbReference>
<dbReference type="PANTHER" id="PTHR43436">
    <property type="entry name" value="ARAC-FAMILY TRANSCRIPTIONAL REGULATOR"/>
    <property type="match status" value="1"/>
</dbReference>
<proteinExistence type="predicted"/>
<dbReference type="InterPro" id="IPR009594">
    <property type="entry name" value="Tscrpt_reg_HTH_AraC_N"/>
</dbReference>
<dbReference type="SMART" id="SM00342">
    <property type="entry name" value="HTH_ARAC"/>
    <property type="match status" value="1"/>
</dbReference>
<organism evidence="4 5">
    <name type="scientific">Bosea caraganae</name>
    <dbReference type="NCBI Taxonomy" id="2763117"/>
    <lineage>
        <taxon>Bacteria</taxon>
        <taxon>Pseudomonadati</taxon>
        <taxon>Pseudomonadota</taxon>
        <taxon>Alphaproteobacteria</taxon>
        <taxon>Hyphomicrobiales</taxon>
        <taxon>Boseaceae</taxon>
        <taxon>Bosea</taxon>
    </lineage>
</organism>
<dbReference type="GO" id="GO:0043565">
    <property type="term" value="F:sequence-specific DNA binding"/>
    <property type="evidence" value="ECO:0007669"/>
    <property type="project" value="InterPro"/>
</dbReference>
<dbReference type="Proteomes" id="UP000255207">
    <property type="component" value="Unassembled WGS sequence"/>
</dbReference>
<evidence type="ECO:0000313" key="5">
    <source>
        <dbReference type="Proteomes" id="UP000255207"/>
    </source>
</evidence>
<feature type="domain" description="HTH araC/xylS-type" evidence="3">
    <location>
        <begin position="203"/>
        <end position="301"/>
    </location>
</feature>
<accession>A0A370L9F7</accession>
<dbReference type="GO" id="GO:0003700">
    <property type="term" value="F:DNA-binding transcription factor activity"/>
    <property type="evidence" value="ECO:0007669"/>
    <property type="project" value="InterPro"/>
</dbReference>
<keyword evidence="5" id="KW-1185">Reference proteome</keyword>
<keyword evidence="2" id="KW-0804">Transcription</keyword>
<keyword evidence="1" id="KW-0805">Transcription regulation</keyword>
<name>A0A370L9F7_9HYPH</name>